<feature type="chain" id="PRO_5021726752" description="Carboxypeptidase regulatory-like domain-containing protein" evidence="2">
    <location>
        <begin position="23"/>
        <end position="147"/>
    </location>
</feature>
<sequence length="147" mass="15460" precursor="true">MKLILNQLLSYVALCFLTLTLAGCGGNADGPKLVTVSGNITLNGEPLPEGDVIFRAADGKGHAYAGKIKDGSYSIETEVGTKKVEIKSMKEVPGKTTEDNPGEVVNAREQVVPAKYNSESTLEFTVTEAGSDSADFALEGDPPKPKS</sequence>
<dbReference type="PROSITE" id="PS51257">
    <property type="entry name" value="PROKAR_LIPOPROTEIN"/>
    <property type="match status" value="1"/>
</dbReference>
<keyword evidence="2" id="KW-0732">Signal</keyword>
<keyword evidence="4" id="KW-1185">Reference proteome</keyword>
<evidence type="ECO:0000313" key="3">
    <source>
        <dbReference type="EMBL" id="QDV53607.1"/>
    </source>
</evidence>
<feature type="signal peptide" evidence="2">
    <location>
        <begin position="1"/>
        <end position="22"/>
    </location>
</feature>
<proteinExistence type="predicted"/>
<dbReference type="EMBL" id="CP037452">
    <property type="protein sequence ID" value="QDV53607.1"/>
    <property type="molecule type" value="Genomic_DNA"/>
</dbReference>
<gene>
    <name evidence="3" type="ORF">Enr17x_56870</name>
</gene>
<feature type="region of interest" description="Disordered" evidence="1">
    <location>
        <begin position="128"/>
        <end position="147"/>
    </location>
</feature>
<accession>A0A518IKI3</accession>
<dbReference type="OrthoDB" id="291697at2"/>
<evidence type="ECO:0008006" key="5">
    <source>
        <dbReference type="Google" id="ProtNLM"/>
    </source>
</evidence>
<dbReference type="KEGG" id="gfm:Enr17x_56870"/>
<dbReference type="AlphaFoldDB" id="A0A518IKI3"/>
<reference evidence="3 4" key="1">
    <citation type="submission" date="2019-03" db="EMBL/GenBank/DDBJ databases">
        <title>Deep-cultivation of Planctomycetes and their phenomic and genomic characterization uncovers novel biology.</title>
        <authorList>
            <person name="Wiegand S."/>
            <person name="Jogler M."/>
            <person name="Boedeker C."/>
            <person name="Pinto D."/>
            <person name="Vollmers J."/>
            <person name="Rivas-Marin E."/>
            <person name="Kohn T."/>
            <person name="Peeters S.H."/>
            <person name="Heuer A."/>
            <person name="Rast P."/>
            <person name="Oberbeckmann S."/>
            <person name="Bunk B."/>
            <person name="Jeske O."/>
            <person name="Meyerdierks A."/>
            <person name="Storesund J.E."/>
            <person name="Kallscheuer N."/>
            <person name="Luecker S."/>
            <person name="Lage O.M."/>
            <person name="Pohl T."/>
            <person name="Merkel B.J."/>
            <person name="Hornburger P."/>
            <person name="Mueller R.-W."/>
            <person name="Bruemmer F."/>
            <person name="Labrenz M."/>
            <person name="Spormann A.M."/>
            <person name="Op den Camp H."/>
            <person name="Overmann J."/>
            <person name="Amann R."/>
            <person name="Jetten M.S.M."/>
            <person name="Mascher T."/>
            <person name="Medema M.H."/>
            <person name="Devos D.P."/>
            <person name="Kaster A.-K."/>
            <person name="Ovreas L."/>
            <person name="Rohde M."/>
            <person name="Galperin M.Y."/>
            <person name="Jogler C."/>
        </authorList>
    </citation>
    <scope>NUCLEOTIDE SEQUENCE [LARGE SCALE GENOMIC DNA]</scope>
    <source>
        <strain evidence="3 4">Enr17</strain>
    </source>
</reference>
<name>A0A518IKI3_9PLAN</name>
<evidence type="ECO:0000256" key="2">
    <source>
        <dbReference type="SAM" id="SignalP"/>
    </source>
</evidence>
<evidence type="ECO:0000313" key="4">
    <source>
        <dbReference type="Proteomes" id="UP000318313"/>
    </source>
</evidence>
<dbReference type="RefSeq" id="WP_145313256.1">
    <property type="nucleotide sequence ID" value="NZ_CP037452.1"/>
</dbReference>
<evidence type="ECO:0000256" key="1">
    <source>
        <dbReference type="SAM" id="MobiDB-lite"/>
    </source>
</evidence>
<dbReference type="Proteomes" id="UP000318313">
    <property type="component" value="Chromosome"/>
</dbReference>
<protein>
    <recommendedName>
        <fullName evidence="5">Carboxypeptidase regulatory-like domain-containing protein</fullName>
    </recommendedName>
</protein>
<organism evidence="3 4">
    <name type="scientific">Gimesia fumaroli</name>
    <dbReference type="NCBI Taxonomy" id="2527976"/>
    <lineage>
        <taxon>Bacteria</taxon>
        <taxon>Pseudomonadati</taxon>
        <taxon>Planctomycetota</taxon>
        <taxon>Planctomycetia</taxon>
        <taxon>Planctomycetales</taxon>
        <taxon>Planctomycetaceae</taxon>
        <taxon>Gimesia</taxon>
    </lineage>
</organism>